<accession>A0A7S4MUH8</accession>
<dbReference type="PROSITE" id="PS50280">
    <property type="entry name" value="SET"/>
    <property type="match status" value="1"/>
</dbReference>
<feature type="region of interest" description="Disordered" evidence="1">
    <location>
        <begin position="515"/>
        <end position="535"/>
    </location>
</feature>
<gene>
    <name evidence="3" type="ORF">OAUR00152_LOCUS17741</name>
</gene>
<feature type="region of interest" description="Disordered" evidence="1">
    <location>
        <begin position="1"/>
        <end position="25"/>
    </location>
</feature>
<reference evidence="3" key="1">
    <citation type="submission" date="2021-01" db="EMBL/GenBank/DDBJ databases">
        <authorList>
            <person name="Corre E."/>
            <person name="Pelletier E."/>
            <person name="Niang G."/>
            <person name="Scheremetjew M."/>
            <person name="Finn R."/>
            <person name="Kale V."/>
            <person name="Holt S."/>
            <person name="Cochrane G."/>
            <person name="Meng A."/>
            <person name="Brown T."/>
            <person name="Cohen L."/>
        </authorList>
    </citation>
    <scope>NUCLEOTIDE SEQUENCE</scope>
    <source>
        <strain evidence="3">Isolate 1302-5</strain>
    </source>
</reference>
<dbReference type="AlphaFoldDB" id="A0A7S4MUH8"/>
<evidence type="ECO:0000259" key="2">
    <source>
        <dbReference type="PROSITE" id="PS50280"/>
    </source>
</evidence>
<dbReference type="InterPro" id="IPR046341">
    <property type="entry name" value="SET_dom_sf"/>
</dbReference>
<dbReference type="EMBL" id="HBKQ01026195">
    <property type="protein sequence ID" value="CAE2244019.1"/>
    <property type="molecule type" value="Transcribed_RNA"/>
</dbReference>
<evidence type="ECO:0000256" key="1">
    <source>
        <dbReference type="SAM" id="MobiDB-lite"/>
    </source>
</evidence>
<feature type="region of interest" description="Disordered" evidence="1">
    <location>
        <begin position="417"/>
        <end position="466"/>
    </location>
</feature>
<dbReference type="SUPFAM" id="SSF82199">
    <property type="entry name" value="SET domain"/>
    <property type="match status" value="1"/>
</dbReference>
<dbReference type="Gene3D" id="2.170.270.10">
    <property type="entry name" value="SET domain"/>
    <property type="match status" value="1"/>
</dbReference>
<dbReference type="CDD" id="cd08161">
    <property type="entry name" value="SET"/>
    <property type="match status" value="1"/>
</dbReference>
<protein>
    <recommendedName>
        <fullName evidence="2">SET domain-containing protein</fullName>
    </recommendedName>
</protein>
<evidence type="ECO:0000313" key="3">
    <source>
        <dbReference type="EMBL" id="CAE2244019.1"/>
    </source>
</evidence>
<dbReference type="Pfam" id="PF00856">
    <property type="entry name" value="SET"/>
    <property type="match status" value="1"/>
</dbReference>
<proteinExistence type="predicted"/>
<feature type="compositionally biased region" description="Basic and acidic residues" evidence="1">
    <location>
        <begin position="10"/>
        <end position="19"/>
    </location>
</feature>
<feature type="compositionally biased region" description="Acidic residues" evidence="1">
    <location>
        <begin position="435"/>
        <end position="459"/>
    </location>
</feature>
<name>A0A7S4MUH8_9STRA</name>
<feature type="domain" description="SET" evidence="2">
    <location>
        <begin position="233"/>
        <end position="405"/>
    </location>
</feature>
<dbReference type="InterPro" id="IPR001214">
    <property type="entry name" value="SET_dom"/>
</dbReference>
<sequence>MGFNVESDDPSARDDHPRTNTEASMKVNNNVGSLNNFHPYLLNVISEDADAYRDDILNRRDDPGAGAFSYRMGEKWFATRDVEAGEEFFNDYSEGWFVNVVLGEGGRDIPRRGDYVDAATAVHEFLSSLGDARDGVAGDTGSLQQEGLNELRSEMEEEDAFHERALSLVPQSASAFESLVSEARERFEKEEDYFDEAHERRDKVHQYAMAMARRTITLKRTVEWIETNGRCLDNIVPGISTIPQAGQGAFANRAMKEGDIVVPVPTMLVITDKSTLDVYDHILDDETSTLIAIGDRPVSKQLLLNYCFGHEESALVLCPATNANLINHCSSRRTEDGPVGQCRPNLGPNAVLRWSTEFDPETSEWLDLSLDEIDERVGEGRRGLSLEIAATRDIARGDEIFIDYGRAWEEKWRDHVDAWKPPPMSSSSTRSGKENEEEGAEKKEEEEDDDDDKKEEEDGAFVPISTMNRNMSHYLRPTNFPDRDRARLGCYHERFWHPCEVLGIAHVTEPDYSSIDLNPSSSSSSSSAAFNGGGRRRGRRTVLYDVIVRRFKSSGLWENGYKFDGDSEGVDNFEISLPAQRMRFFPGAYSSDQHLIGTFRHEIGVPDSLIWPERWKNVPYVKKG</sequence>
<organism evidence="3">
    <name type="scientific">Odontella aurita</name>
    <dbReference type="NCBI Taxonomy" id="265563"/>
    <lineage>
        <taxon>Eukaryota</taxon>
        <taxon>Sar</taxon>
        <taxon>Stramenopiles</taxon>
        <taxon>Ochrophyta</taxon>
        <taxon>Bacillariophyta</taxon>
        <taxon>Mediophyceae</taxon>
        <taxon>Biddulphiophycidae</taxon>
        <taxon>Eupodiscales</taxon>
        <taxon>Odontellaceae</taxon>
        <taxon>Odontella</taxon>
    </lineage>
</organism>